<feature type="domain" description="Ig-like" evidence="3">
    <location>
        <begin position="433"/>
        <end position="505"/>
    </location>
</feature>
<evidence type="ECO:0000256" key="1">
    <source>
        <dbReference type="ARBA" id="ARBA00009432"/>
    </source>
</evidence>
<dbReference type="Gene3D" id="2.60.40.10">
    <property type="entry name" value="Immunoglobulins"/>
    <property type="match status" value="2"/>
</dbReference>
<dbReference type="InterPro" id="IPR005046">
    <property type="entry name" value="DUF285"/>
</dbReference>
<accession>A0ABD7J1X3</accession>
<dbReference type="Pfam" id="PF07523">
    <property type="entry name" value="Big_3"/>
    <property type="match status" value="1"/>
</dbReference>
<evidence type="ECO:0000256" key="2">
    <source>
        <dbReference type="ARBA" id="ARBA00022729"/>
    </source>
</evidence>
<protein>
    <submittedName>
        <fullName evidence="5">BspA family leucine-rich repeat surface protein</fullName>
    </submittedName>
</protein>
<feature type="domain" description="WxL" evidence="4">
    <location>
        <begin position="978"/>
        <end position="1089"/>
    </location>
</feature>
<dbReference type="NCBIfam" id="TIGR02167">
    <property type="entry name" value="Liste_lipo_26"/>
    <property type="match status" value="4"/>
</dbReference>
<dbReference type="Pfam" id="PF03382">
    <property type="entry name" value="DUF285"/>
    <property type="match status" value="1"/>
</dbReference>
<dbReference type="AlphaFoldDB" id="A0ABD7J1X3"/>
<comment type="caution">
    <text evidence="5">The sequence shown here is derived from an EMBL/GenBank/DDBJ whole genome shotgun (WGS) entry which is preliminary data.</text>
</comment>
<gene>
    <name evidence="5" type="ORF">EGW16_05425</name>
</gene>
<evidence type="ECO:0000313" key="6">
    <source>
        <dbReference type="Proteomes" id="UP000281488"/>
    </source>
</evidence>
<dbReference type="RefSeq" id="WP_010709731.1">
    <property type="nucleotide sequence ID" value="NZ_JAANZP010000030.1"/>
</dbReference>
<proteinExistence type="inferred from homology"/>
<dbReference type="Pfam" id="PF13731">
    <property type="entry name" value="WxL"/>
    <property type="match status" value="1"/>
</dbReference>
<dbReference type="SUPFAM" id="SSF52058">
    <property type="entry name" value="L domain-like"/>
    <property type="match status" value="1"/>
</dbReference>
<dbReference type="Gene3D" id="2.60.40.1220">
    <property type="match status" value="1"/>
</dbReference>
<evidence type="ECO:0000259" key="4">
    <source>
        <dbReference type="Pfam" id="PF13731"/>
    </source>
</evidence>
<dbReference type="InterPro" id="IPR027994">
    <property type="entry name" value="WxL_dom"/>
</dbReference>
<dbReference type="InterPro" id="IPR032675">
    <property type="entry name" value="LRR_dom_sf"/>
</dbReference>
<evidence type="ECO:0000313" key="5">
    <source>
        <dbReference type="EMBL" id="ROX34089.1"/>
    </source>
</evidence>
<dbReference type="Gene3D" id="3.80.10.10">
    <property type="entry name" value="Ribonuclease Inhibitor"/>
    <property type="match status" value="2"/>
</dbReference>
<dbReference type="InterPro" id="IPR022038">
    <property type="entry name" value="Ig-like_bact"/>
</dbReference>
<dbReference type="InterPro" id="IPR014755">
    <property type="entry name" value="Cu-Rt/internalin_Ig-like"/>
</dbReference>
<keyword evidence="2" id="KW-0732">Signal</keyword>
<dbReference type="SUPFAM" id="SSF52047">
    <property type="entry name" value="RNI-like"/>
    <property type="match status" value="1"/>
</dbReference>
<name>A0ABD7J1X3_ENTFL</name>
<comment type="similarity">
    <text evidence="1">Belongs to the internalin family.</text>
</comment>
<dbReference type="EMBL" id="RKMZ01000002">
    <property type="protein sequence ID" value="ROX34089.1"/>
    <property type="molecule type" value="Genomic_DNA"/>
</dbReference>
<dbReference type="InterPro" id="IPR011889">
    <property type="entry name" value="Liste_lipo_26"/>
</dbReference>
<dbReference type="Proteomes" id="UP000281488">
    <property type="component" value="Unassembled WGS sequence"/>
</dbReference>
<sequence>MNRNKKNKPLTKNISCLLLALLILNTIIPNSIVIAEDKVESESTFGISGEIKESKMENQYITDSSNENSIPVTNDTNEVPISESLENNNQSEFKSPNLNHPNDSIDINENKDISLYTGETTRAGKKIRDWFPDVELARSIANLLAQKPDNSNDYPYLPDASIDTIIDETILEKILIFGNIDTKLNIKKVKSLKGIEYLKNVEKLVLAINTSADIKDWDSLKGLSKLQYLWLDNVAVTNEQLSTFVPSLANQSLNTFEIWGDMINLNAPLKSIDFFNGLNSQTLTTVNLINMGIEDIKGISNFKGAANVFLEGNAITDISILAGRDALLHGRVNVSDQLVEKKEVVMLKYTGKDYRLDNPIKSVPGKKLSLTNISNGGYLDESTNEIVWNKDQLTDKQGEMSFTWNSDRSTYDFPFNGDYNFSYELPVDSSSIKTKDITLYQGQSWKPEDNFVSATDEDGNAVPWSDGRVDSNGASVDTSKPGVYNLTYTFKGKFKNSESTFKVTVKEDKTTLELQDVSLYEGQTFDLDSPFKNVTDKDGNRLSAKDIEWYYIDEKKTKSLDTSEPGTHKVRLVYLDATGKWKYSGSSIITVKEDKTTLELQDVNLYEGQTFDLGSPFKNVTDKDGKKISAKDITGYYIDGKQSKELDTTKAGIHKVKISYQDATGKWLYSNEVTITVKVAWGTSPWSFDSSTGTLIIEPGSLAIWKESPWNRIDDYRIEADLIKKIVFNGTTFAPSNSNYLFTTMFSGDNKYPKNLVEIEGLSKLNTSNVTSMAHMFHNLRSLKSLDLSKFNTEKVVDMSFLFSGLSGLTDLNLSYFNTAAVIDMHSMFDNSSNLKSLNLENFDTSKVTDMNSMFEYNYKLESLDLSSFDTSNVINMSSMFASVTLKQLTLGEKFKFLPDASLSSPKASNSGDKVTGNWIRADGNSKGYAPADFMTNYGKGDLTSGVYVAEIVGELSFKEIPKNLSFKDSFISVFTTTVERKEENWEVLVEDTRINKQPWNLTVQQITPFESVDGDSLNQILLYRQDGQEDKIIDTINSVQVFKANGTQQTSYQISWAKNEGFFLKVPPGTAKAKQYQTELQWNLEDTPI</sequence>
<dbReference type="InterPro" id="IPR013783">
    <property type="entry name" value="Ig-like_fold"/>
</dbReference>
<evidence type="ECO:0000259" key="3">
    <source>
        <dbReference type="Pfam" id="PF07523"/>
    </source>
</evidence>
<reference evidence="5 6" key="1">
    <citation type="submission" date="2018-10" db="EMBL/GenBank/DDBJ databases">
        <title>Genotypes and phenotypes of Enterococci isolated from broiler chickens.</title>
        <authorList>
            <person name="Muhammad A.R."/>
            <person name="Diarra M.S."/>
        </authorList>
    </citation>
    <scope>NUCLEOTIDE SEQUENCE [LARGE SCALE GENOMIC DNA]</scope>
    <source>
        <strain evidence="5 6">LIT2 A36'</strain>
    </source>
</reference>
<organism evidence="5 6">
    <name type="scientific">Enterococcus faecalis</name>
    <name type="common">Streptococcus faecalis</name>
    <dbReference type="NCBI Taxonomy" id="1351"/>
    <lineage>
        <taxon>Bacteria</taxon>
        <taxon>Bacillati</taxon>
        <taxon>Bacillota</taxon>
        <taxon>Bacilli</taxon>
        <taxon>Lactobacillales</taxon>
        <taxon>Enterococcaceae</taxon>
        <taxon>Enterococcus</taxon>
    </lineage>
</organism>